<gene>
    <name evidence="4" type="ORF">RHS01_07543</name>
</gene>
<name>A0A8H7I959_9AGAM</name>
<comment type="cofactor">
    <cofactor evidence="1">
        <name>Zn(2+)</name>
        <dbReference type="ChEBI" id="CHEBI:29105"/>
    </cofactor>
    <text evidence="1">Binds 1 zinc ion per subunit.</text>
</comment>
<dbReference type="EC" id="1.15.1.1" evidence="1"/>
<comment type="function">
    <text evidence="1">Destroys radicals which are normally produced within the cells and which are toxic to biological systems.</text>
</comment>
<keyword evidence="1" id="KW-0479">Metal-binding</keyword>
<dbReference type="Pfam" id="PF00080">
    <property type="entry name" value="Sod_Cu"/>
    <property type="match status" value="2"/>
</dbReference>
<reference evidence="4" key="1">
    <citation type="submission" date="2020-09" db="EMBL/GenBank/DDBJ databases">
        <title>Comparative genome analyses of four rice-infecting Rhizoctonia solani isolates reveal extensive enrichment of homogalacturonan modification genes.</title>
        <authorList>
            <person name="Lee D.-Y."/>
            <person name="Jeon J."/>
            <person name="Kim K.-T."/>
            <person name="Cheong K."/>
            <person name="Song H."/>
            <person name="Choi G."/>
            <person name="Ko J."/>
            <person name="Opiyo S.O."/>
            <person name="Zuo S."/>
            <person name="Madhav S."/>
            <person name="Lee Y.-H."/>
            <person name="Wang G.-L."/>
        </authorList>
    </citation>
    <scope>NUCLEOTIDE SEQUENCE</scope>
    <source>
        <strain evidence="4">AG1-IA B2</strain>
    </source>
</reference>
<dbReference type="PROSITE" id="PS00087">
    <property type="entry name" value="SOD_CU_ZN_1"/>
    <property type="match status" value="1"/>
</dbReference>
<evidence type="ECO:0000313" key="5">
    <source>
        <dbReference type="Proteomes" id="UP000614334"/>
    </source>
</evidence>
<dbReference type="CDD" id="cd00305">
    <property type="entry name" value="Cu-Zn_Superoxide_Dismutase"/>
    <property type="match status" value="2"/>
</dbReference>
<dbReference type="SUPFAM" id="SSF49329">
    <property type="entry name" value="Cu,Zn superoxide dismutase-like"/>
    <property type="match status" value="2"/>
</dbReference>
<comment type="catalytic activity">
    <reaction evidence="1">
        <text>2 superoxide + 2 H(+) = H2O2 + O2</text>
        <dbReference type="Rhea" id="RHEA:20696"/>
        <dbReference type="ChEBI" id="CHEBI:15378"/>
        <dbReference type="ChEBI" id="CHEBI:15379"/>
        <dbReference type="ChEBI" id="CHEBI:16240"/>
        <dbReference type="ChEBI" id="CHEBI:18421"/>
        <dbReference type="EC" id="1.15.1.1"/>
    </reaction>
</comment>
<dbReference type="Proteomes" id="UP000614334">
    <property type="component" value="Unassembled WGS sequence"/>
</dbReference>
<proteinExistence type="inferred from homology"/>
<feature type="domain" description="Superoxide dismutase copper/zinc binding" evidence="3">
    <location>
        <begin position="107"/>
        <end position="241"/>
    </location>
</feature>
<keyword evidence="1" id="KW-0862">Zinc</keyword>
<protein>
    <recommendedName>
        <fullName evidence="1">Superoxide dismutase [Cu-Zn]</fullName>
        <ecNumber evidence="1">1.15.1.1</ecNumber>
    </recommendedName>
</protein>
<feature type="region of interest" description="Disordered" evidence="2">
    <location>
        <begin position="1"/>
        <end position="27"/>
    </location>
</feature>
<dbReference type="InterPro" id="IPR036423">
    <property type="entry name" value="SOD-like_Cu/Zn_dom_sf"/>
</dbReference>
<comment type="caution">
    <text evidence="4">The sequence shown here is derived from an EMBL/GenBank/DDBJ whole genome shotgun (WGS) entry which is preliminary data.</text>
</comment>
<dbReference type="EMBL" id="JACYCF010000015">
    <property type="protein sequence ID" value="KAF8752624.1"/>
    <property type="molecule type" value="Genomic_DNA"/>
</dbReference>
<evidence type="ECO:0000256" key="2">
    <source>
        <dbReference type="SAM" id="MobiDB-lite"/>
    </source>
</evidence>
<dbReference type="InterPro" id="IPR018152">
    <property type="entry name" value="SOD_Cu/Zn_BS"/>
</dbReference>
<dbReference type="InterPro" id="IPR001424">
    <property type="entry name" value="SOD_Cu_Zn_dom"/>
</dbReference>
<dbReference type="AlphaFoldDB" id="A0A8H7I959"/>
<feature type="domain" description="Superoxide dismutase copper/zinc binding" evidence="3">
    <location>
        <begin position="298"/>
        <end position="428"/>
    </location>
</feature>
<comment type="cofactor">
    <cofactor evidence="1">
        <name>Cu cation</name>
        <dbReference type="ChEBI" id="CHEBI:23378"/>
    </cofactor>
    <text evidence="1">Binds 1 copper ion per subunit.</text>
</comment>
<accession>A0A8H7I959</accession>
<dbReference type="Gene3D" id="2.60.40.200">
    <property type="entry name" value="Superoxide dismutase, copper/zinc binding domain"/>
    <property type="match status" value="2"/>
</dbReference>
<evidence type="ECO:0000256" key="1">
    <source>
        <dbReference type="RuleBase" id="RU000393"/>
    </source>
</evidence>
<evidence type="ECO:0000313" key="4">
    <source>
        <dbReference type="EMBL" id="KAF8752624.1"/>
    </source>
</evidence>
<dbReference type="PROSITE" id="PS00332">
    <property type="entry name" value="SOD_CU_ZN_2"/>
    <property type="match status" value="1"/>
</dbReference>
<sequence>MASLTRRASARNMKHEEESTPALDTPYETRTRGSAFGKIKTLATLGIFVLSGFLGYNAGNLGRIVSTKYFGGSPGRLAPWHMAKFKRNGSDPFLSAVVNWTRIYHRRVENLDPNAERGFHIHEYGDARDGCMSSGSHYSECLVFLVRSRHGNTWTKDPFGVPHGGPKDLKRHVGDLGNIRSDADGVARLDFSDNIINLVGPLSIVGRTVLVHTGTDDLGRGNNEDSLKTGNAGGRAACGIIVFLFDNTLSFIMFGKVKFVVALALLAFSSASAKLTCETKKEVYAKAVLKDANGTQIGVVNLYQASNLEPVKITADLKGLGAEGKKGFHVHEFGDLSGGCASAGGHFNPFSKQHGAPTDAERHAGDLGNIVTGPDGTSKVEMEDKQISLYSGHRNIVGRAIVLHAGEDDLGLGGQSDSKTTGHAGARLFVVLLDTLLLLLLLHKPALFIV</sequence>
<dbReference type="GO" id="GO:0004784">
    <property type="term" value="F:superoxide dismutase activity"/>
    <property type="evidence" value="ECO:0007669"/>
    <property type="project" value="UniProtKB-EC"/>
</dbReference>
<keyword evidence="1" id="KW-0186">Copper</keyword>
<keyword evidence="1" id="KW-0560">Oxidoreductase</keyword>
<dbReference type="InterPro" id="IPR024134">
    <property type="entry name" value="SOD_Cu/Zn_/chaperone"/>
</dbReference>
<comment type="similarity">
    <text evidence="1">Belongs to the Cu-Zn superoxide dismutase family.</text>
</comment>
<dbReference type="PANTHER" id="PTHR10003">
    <property type="entry name" value="SUPEROXIDE DISMUTASE CU-ZN -RELATED"/>
    <property type="match status" value="1"/>
</dbReference>
<organism evidence="4 5">
    <name type="scientific">Rhizoctonia solani</name>
    <dbReference type="NCBI Taxonomy" id="456999"/>
    <lineage>
        <taxon>Eukaryota</taxon>
        <taxon>Fungi</taxon>
        <taxon>Dikarya</taxon>
        <taxon>Basidiomycota</taxon>
        <taxon>Agaricomycotina</taxon>
        <taxon>Agaricomycetes</taxon>
        <taxon>Cantharellales</taxon>
        <taxon>Ceratobasidiaceae</taxon>
        <taxon>Rhizoctonia</taxon>
    </lineage>
</organism>
<dbReference type="GO" id="GO:0005507">
    <property type="term" value="F:copper ion binding"/>
    <property type="evidence" value="ECO:0007669"/>
    <property type="project" value="InterPro"/>
</dbReference>
<dbReference type="PRINTS" id="PR00068">
    <property type="entry name" value="CUZNDISMTASE"/>
</dbReference>
<evidence type="ECO:0000259" key="3">
    <source>
        <dbReference type="Pfam" id="PF00080"/>
    </source>
</evidence>